<comment type="caution">
    <text evidence="3">The sequence shown here is derived from an EMBL/GenBank/DDBJ whole genome shotgun (WGS) entry which is preliminary data.</text>
</comment>
<dbReference type="Pfam" id="PF00106">
    <property type="entry name" value="adh_short"/>
    <property type="match status" value="1"/>
</dbReference>
<dbReference type="PRINTS" id="PR00081">
    <property type="entry name" value="GDHRDH"/>
</dbReference>
<comment type="similarity">
    <text evidence="1">Belongs to the short-chain dehydrogenases/reductases (SDR) family.</text>
</comment>
<organism evidence="3 4">
    <name type="scientific">Nocardiopsis coralli</name>
    <dbReference type="NCBI Taxonomy" id="2772213"/>
    <lineage>
        <taxon>Bacteria</taxon>
        <taxon>Bacillati</taxon>
        <taxon>Actinomycetota</taxon>
        <taxon>Actinomycetes</taxon>
        <taxon>Streptosporangiales</taxon>
        <taxon>Nocardiopsidaceae</taxon>
        <taxon>Nocardiopsis</taxon>
    </lineage>
</organism>
<evidence type="ECO:0000313" key="4">
    <source>
        <dbReference type="Proteomes" id="UP000806528"/>
    </source>
</evidence>
<dbReference type="PANTHER" id="PTHR43669">
    <property type="entry name" value="5-KETO-D-GLUCONATE 5-REDUCTASE"/>
    <property type="match status" value="1"/>
</dbReference>
<dbReference type="PANTHER" id="PTHR43669:SF8">
    <property type="entry name" value="SHORT-CHAIN TYPE DEHYDROGENASE_REDUCTASE-RELATED"/>
    <property type="match status" value="1"/>
</dbReference>
<accession>A0ABR9P3W9</accession>
<keyword evidence="2" id="KW-0560">Oxidoreductase</keyword>
<evidence type="ECO:0000256" key="2">
    <source>
        <dbReference type="ARBA" id="ARBA00023002"/>
    </source>
</evidence>
<keyword evidence="4" id="KW-1185">Reference proteome</keyword>
<gene>
    <name evidence="3" type="ORF">IDM40_07405</name>
</gene>
<dbReference type="RefSeq" id="WP_193121170.1">
    <property type="nucleotide sequence ID" value="NZ_JADBGI010000005.1"/>
</dbReference>
<dbReference type="EMBL" id="JADBGI010000005">
    <property type="protein sequence ID" value="MBE2998529.1"/>
    <property type="molecule type" value="Genomic_DNA"/>
</dbReference>
<sequence length="264" mass="27181">MLLEGKVAVVFGGSGAIGGAVARTFAREGARVIVAGRTREKVERVVDDIGPQATGTLVDALDEASVEAVADLALETYGAYDVSLTAVGLDNGDQGIPITELGAEAFLRPVREYTTAHYLTARAAVRRMTDRGGGVILPVSAPMARIGTPYTGPFASAHAAVETMALQVAGEAGEHGVRVVALRPNGMPDSVTEHGSHVQEIWGRIAERSGIALEDVLPEVAAGGFTDHTMSVQDVAELAAWTASDRAVAITGTVINATGGAVPD</sequence>
<dbReference type="InterPro" id="IPR036291">
    <property type="entry name" value="NAD(P)-bd_dom_sf"/>
</dbReference>
<evidence type="ECO:0000313" key="3">
    <source>
        <dbReference type="EMBL" id="MBE2998529.1"/>
    </source>
</evidence>
<name>A0ABR9P3W9_9ACTN</name>
<reference evidence="3 4" key="1">
    <citation type="submission" date="2020-09" db="EMBL/GenBank/DDBJ databases">
        <title>Diversity and distribution of actinomycetes associated with coral in the coast of Hainan.</title>
        <authorList>
            <person name="Li F."/>
        </authorList>
    </citation>
    <scope>NUCLEOTIDE SEQUENCE [LARGE SCALE GENOMIC DNA]</scope>
    <source>
        <strain evidence="3 4">HNM0947</strain>
    </source>
</reference>
<protein>
    <submittedName>
        <fullName evidence="3">SDR family oxidoreductase</fullName>
    </submittedName>
</protein>
<proteinExistence type="inferred from homology"/>
<dbReference type="SUPFAM" id="SSF51735">
    <property type="entry name" value="NAD(P)-binding Rossmann-fold domains"/>
    <property type="match status" value="1"/>
</dbReference>
<evidence type="ECO:0000256" key="1">
    <source>
        <dbReference type="ARBA" id="ARBA00006484"/>
    </source>
</evidence>
<dbReference type="Proteomes" id="UP000806528">
    <property type="component" value="Unassembled WGS sequence"/>
</dbReference>
<dbReference type="Gene3D" id="3.40.50.720">
    <property type="entry name" value="NAD(P)-binding Rossmann-like Domain"/>
    <property type="match status" value="1"/>
</dbReference>
<dbReference type="InterPro" id="IPR002347">
    <property type="entry name" value="SDR_fam"/>
</dbReference>